<dbReference type="CDD" id="cd04301">
    <property type="entry name" value="NAT_SF"/>
    <property type="match status" value="1"/>
</dbReference>
<organism evidence="2 3">
    <name type="scientific">Leeia speluncae</name>
    <dbReference type="NCBI Taxonomy" id="2884804"/>
    <lineage>
        <taxon>Bacteria</taxon>
        <taxon>Pseudomonadati</taxon>
        <taxon>Pseudomonadota</taxon>
        <taxon>Betaproteobacteria</taxon>
        <taxon>Neisseriales</taxon>
        <taxon>Leeiaceae</taxon>
        <taxon>Leeia</taxon>
    </lineage>
</organism>
<dbReference type="Proteomes" id="UP001165395">
    <property type="component" value="Unassembled WGS sequence"/>
</dbReference>
<dbReference type="RefSeq" id="WP_227182045.1">
    <property type="nucleotide sequence ID" value="NZ_JAJBZT010000013.1"/>
</dbReference>
<reference evidence="2" key="1">
    <citation type="submission" date="2021-10" db="EMBL/GenBank/DDBJ databases">
        <title>The complete genome sequence of Leeia sp. TBRC 13508.</title>
        <authorList>
            <person name="Charoenyingcharoen P."/>
            <person name="Yukphan P."/>
        </authorList>
    </citation>
    <scope>NUCLEOTIDE SEQUENCE</scope>
    <source>
        <strain evidence="2">TBRC 13508</strain>
    </source>
</reference>
<dbReference type="Pfam" id="PF13508">
    <property type="entry name" value="Acetyltransf_7"/>
    <property type="match status" value="1"/>
</dbReference>
<protein>
    <submittedName>
        <fullName evidence="2">GNAT family N-acetyltransferase</fullName>
    </submittedName>
</protein>
<proteinExistence type="predicted"/>
<evidence type="ECO:0000259" key="1">
    <source>
        <dbReference type="PROSITE" id="PS51186"/>
    </source>
</evidence>
<accession>A0ABS8DAH7</accession>
<dbReference type="InterPro" id="IPR000182">
    <property type="entry name" value="GNAT_dom"/>
</dbReference>
<comment type="caution">
    <text evidence="2">The sequence shown here is derived from an EMBL/GenBank/DDBJ whole genome shotgun (WGS) entry which is preliminary data.</text>
</comment>
<evidence type="ECO:0000313" key="2">
    <source>
        <dbReference type="EMBL" id="MCB6185214.1"/>
    </source>
</evidence>
<dbReference type="SUPFAM" id="SSF55729">
    <property type="entry name" value="Acyl-CoA N-acyltransferases (Nat)"/>
    <property type="match status" value="1"/>
</dbReference>
<feature type="domain" description="N-acetyltransferase" evidence="1">
    <location>
        <begin position="6"/>
        <end position="141"/>
    </location>
</feature>
<gene>
    <name evidence="2" type="ORF">LIN78_16835</name>
</gene>
<dbReference type="PROSITE" id="PS51186">
    <property type="entry name" value="GNAT"/>
    <property type="match status" value="1"/>
</dbReference>
<dbReference type="InterPro" id="IPR016181">
    <property type="entry name" value="Acyl_CoA_acyltransferase"/>
</dbReference>
<evidence type="ECO:0000313" key="3">
    <source>
        <dbReference type="Proteomes" id="UP001165395"/>
    </source>
</evidence>
<keyword evidence="3" id="KW-1185">Reference proteome</keyword>
<name>A0ABS8DAH7_9NEIS</name>
<dbReference type="Gene3D" id="3.40.630.30">
    <property type="match status" value="1"/>
</dbReference>
<sequence length="141" mass="16255">MQNESMSWLISNKEDPNSIRMISQGVTEYGRQFSTDGNAEPLNISLFLDSILIAGAIARTEYQRLFVSYLWVDTDWRGTGLGKQILERLEEEAKLRGCKDALIETLLDPIANFYEKQGYRPWVTIPNYVGNFTRHILLKHL</sequence>
<dbReference type="EMBL" id="JAJBZT010000013">
    <property type="protein sequence ID" value="MCB6185214.1"/>
    <property type="molecule type" value="Genomic_DNA"/>
</dbReference>